<evidence type="ECO:0000313" key="3">
    <source>
        <dbReference type="Proteomes" id="UP000507470"/>
    </source>
</evidence>
<dbReference type="AlphaFoldDB" id="A0A6J8APF5"/>
<dbReference type="EMBL" id="CACVKT020001764">
    <property type="protein sequence ID" value="CAC5371487.1"/>
    <property type="molecule type" value="Genomic_DNA"/>
</dbReference>
<reference evidence="2 3" key="1">
    <citation type="submission" date="2020-06" db="EMBL/GenBank/DDBJ databases">
        <authorList>
            <person name="Li R."/>
            <person name="Bekaert M."/>
        </authorList>
    </citation>
    <scope>NUCLEOTIDE SEQUENCE [LARGE SCALE GENOMIC DNA]</scope>
    <source>
        <strain evidence="3">wild</strain>
    </source>
</reference>
<dbReference type="Gene3D" id="1.10.340.70">
    <property type="match status" value="1"/>
</dbReference>
<protein>
    <recommendedName>
        <fullName evidence="1">Integrase zinc-binding domain-containing protein</fullName>
    </recommendedName>
</protein>
<organism evidence="2 3">
    <name type="scientific">Mytilus coruscus</name>
    <name type="common">Sea mussel</name>
    <dbReference type="NCBI Taxonomy" id="42192"/>
    <lineage>
        <taxon>Eukaryota</taxon>
        <taxon>Metazoa</taxon>
        <taxon>Spiralia</taxon>
        <taxon>Lophotrochozoa</taxon>
        <taxon>Mollusca</taxon>
        <taxon>Bivalvia</taxon>
        <taxon>Autobranchia</taxon>
        <taxon>Pteriomorphia</taxon>
        <taxon>Mytilida</taxon>
        <taxon>Mytiloidea</taxon>
        <taxon>Mytilidae</taxon>
        <taxon>Mytilinae</taxon>
        <taxon>Mytilus</taxon>
    </lineage>
</organism>
<proteinExistence type="predicted"/>
<feature type="domain" description="Integrase zinc-binding" evidence="1">
    <location>
        <begin position="67"/>
        <end position="101"/>
    </location>
</feature>
<dbReference type="Pfam" id="PF17921">
    <property type="entry name" value="Integrase_H2C2"/>
    <property type="match status" value="1"/>
</dbReference>
<evidence type="ECO:0000259" key="1">
    <source>
        <dbReference type="Pfam" id="PF17921"/>
    </source>
</evidence>
<evidence type="ECO:0000313" key="2">
    <source>
        <dbReference type="EMBL" id="CAC5371487.1"/>
    </source>
</evidence>
<dbReference type="OrthoDB" id="10062030at2759"/>
<keyword evidence="3" id="KW-1185">Reference proteome</keyword>
<gene>
    <name evidence="2" type="ORF">MCOR_9928</name>
</gene>
<dbReference type="Proteomes" id="UP000507470">
    <property type="component" value="Unassembled WGS sequence"/>
</dbReference>
<accession>A0A6J8APF5</accession>
<name>A0A6J8APF5_MYTCO</name>
<sequence>MDGEEYNVLYKYLLKKEYSENSSLNEKRALQKRAQSFIIKENKLYYRTHEGKCVAADDQNLRLVIQSDEKFRIISECHINSGSHLGVDKTVVKIQERYYWKASTIVKHINVTTPEGDEINELSDYCIKPSNDYSYKFEAMASDYMSVGVYTDIGSTGPGYQIGIGLELIHIVVLDDG</sequence>
<dbReference type="InterPro" id="IPR041588">
    <property type="entry name" value="Integrase_H2C2"/>
</dbReference>